<keyword evidence="4" id="KW-0732">Signal</keyword>
<keyword evidence="9" id="KW-1185">Reference proteome</keyword>
<reference evidence="10" key="1">
    <citation type="submission" date="2025-08" db="UniProtKB">
        <authorList>
            <consortium name="RefSeq"/>
        </authorList>
    </citation>
    <scope>IDENTIFICATION</scope>
</reference>
<name>A0A1U8A4I2_NELNU</name>
<dbReference type="PANTHER" id="PTHR35293">
    <property type="entry name" value="EGG CELL-SECRETED PROTEIN 1.5"/>
    <property type="match status" value="1"/>
</dbReference>
<dbReference type="AlphaFoldDB" id="A0A1U8A4I2"/>
<evidence type="ECO:0000256" key="4">
    <source>
        <dbReference type="ARBA" id="ARBA00022729"/>
    </source>
</evidence>
<dbReference type="GO" id="GO:2000008">
    <property type="term" value="P:regulation of protein localization to cell surface"/>
    <property type="evidence" value="ECO:0007669"/>
    <property type="project" value="UniProtKB-ARBA"/>
</dbReference>
<dbReference type="InterPro" id="IPR008502">
    <property type="entry name" value="Prolamin-like"/>
</dbReference>
<dbReference type="KEGG" id="nnu:104600153"/>
<accession>A0A1U8A4I2</accession>
<dbReference type="OrthoDB" id="782765at2759"/>
<sequence>MAVRKLALLLVIVAWVMGTTATVAARELPLTWGHDLAARLESEGGGLVECGNALLELRACTNEIILFFLEGETYLGLDCCRAIRIITRQCWPSMFTSIGFTAEQGDILRGYCDASMGTLASPPPPYIGPVPPVEPPVLSPTQTPLSPTPAGVMVVG</sequence>
<dbReference type="RefSeq" id="XP_010261299.1">
    <property type="nucleotide sequence ID" value="XM_010262997.1"/>
</dbReference>
<evidence type="ECO:0000256" key="7">
    <source>
        <dbReference type="ARBA" id="ARBA00034457"/>
    </source>
</evidence>
<keyword evidence="5" id="KW-0278">Fertilization</keyword>
<comment type="similarity">
    <text evidence="8">Belongs to the plant egg cell-secreted peptide family.</text>
</comment>
<evidence type="ECO:0000256" key="2">
    <source>
        <dbReference type="ARBA" id="ARBA00004613"/>
    </source>
</evidence>
<evidence type="ECO:0000313" key="9">
    <source>
        <dbReference type="Proteomes" id="UP000189703"/>
    </source>
</evidence>
<evidence type="ECO:0000256" key="8">
    <source>
        <dbReference type="ARBA" id="ARBA00034484"/>
    </source>
</evidence>
<dbReference type="GO" id="GO:0080155">
    <property type="term" value="P:regulation of double fertilization forming a zygote and endosperm"/>
    <property type="evidence" value="ECO:0007669"/>
    <property type="project" value="UniProtKB-ARBA"/>
</dbReference>
<keyword evidence="3" id="KW-0964">Secreted</keyword>
<evidence type="ECO:0000256" key="5">
    <source>
        <dbReference type="ARBA" id="ARBA00023279"/>
    </source>
</evidence>
<dbReference type="Proteomes" id="UP000189703">
    <property type="component" value="Unplaced"/>
</dbReference>
<dbReference type="InterPro" id="IPR044711">
    <property type="entry name" value="EC11-15"/>
</dbReference>
<dbReference type="Pfam" id="PF05617">
    <property type="entry name" value="Prolamin_like"/>
    <property type="match status" value="1"/>
</dbReference>
<dbReference type="GeneID" id="104600153"/>
<evidence type="ECO:0000256" key="1">
    <source>
        <dbReference type="ARBA" id="ARBA00004541"/>
    </source>
</evidence>
<comment type="function">
    <text evidence="7">Involved in the regulation of gamete interactions during the double fertilization and to prevent multiple-pollen tube attraction; mediates the redistribution of the gamete fusogen HAP2/GCS1 to the cell surface after secretion upon sperm arrival.</text>
</comment>
<keyword evidence="6" id="KW-0968">Cytoplasmic vesicle</keyword>
<evidence type="ECO:0000256" key="6">
    <source>
        <dbReference type="ARBA" id="ARBA00023329"/>
    </source>
</evidence>
<gene>
    <name evidence="10" type="primary">LOC104600153</name>
</gene>
<dbReference type="GO" id="GO:0031410">
    <property type="term" value="C:cytoplasmic vesicle"/>
    <property type="evidence" value="ECO:0007669"/>
    <property type="project" value="UniProtKB-SubCell"/>
</dbReference>
<evidence type="ECO:0000256" key="3">
    <source>
        <dbReference type="ARBA" id="ARBA00022525"/>
    </source>
</evidence>
<comment type="subcellular location">
    <subcellularLocation>
        <location evidence="1">Cytoplasmic vesicle</location>
    </subcellularLocation>
    <subcellularLocation>
        <location evidence="2">Secreted</location>
    </subcellularLocation>
</comment>
<dbReference type="GO" id="GO:0009567">
    <property type="term" value="P:double fertilization forming a zygote and endosperm"/>
    <property type="evidence" value="ECO:0007669"/>
    <property type="project" value="InterPro"/>
</dbReference>
<proteinExistence type="inferred from homology"/>
<dbReference type="eggNOG" id="ENOG502S3PF">
    <property type="taxonomic scope" value="Eukaryota"/>
</dbReference>
<dbReference type="GO" id="GO:0005576">
    <property type="term" value="C:extracellular region"/>
    <property type="evidence" value="ECO:0007669"/>
    <property type="project" value="UniProtKB-SubCell"/>
</dbReference>
<organism evidence="9 10">
    <name type="scientific">Nelumbo nucifera</name>
    <name type="common">Sacred lotus</name>
    <dbReference type="NCBI Taxonomy" id="4432"/>
    <lineage>
        <taxon>Eukaryota</taxon>
        <taxon>Viridiplantae</taxon>
        <taxon>Streptophyta</taxon>
        <taxon>Embryophyta</taxon>
        <taxon>Tracheophyta</taxon>
        <taxon>Spermatophyta</taxon>
        <taxon>Magnoliopsida</taxon>
        <taxon>Proteales</taxon>
        <taxon>Nelumbonaceae</taxon>
        <taxon>Nelumbo</taxon>
    </lineage>
</organism>
<dbReference type="OMA" id="VITRNCW"/>
<protein>
    <submittedName>
        <fullName evidence="10">Egg cell-secreted protein 1.4-like</fullName>
    </submittedName>
</protein>
<evidence type="ECO:0000313" key="10">
    <source>
        <dbReference type="RefSeq" id="XP_010261299.1"/>
    </source>
</evidence>
<dbReference type="PANTHER" id="PTHR35293:SF10">
    <property type="entry name" value="EGG CELL-SECRETED PROTEIN 1.2-RELATED"/>
    <property type="match status" value="1"/>
</dbReference>